<accession>A0A9P3LNA9</accession>
<dbReference type="Proteomes" id="UP000703269">
    <property type="component" value="Unassembled WGS sequence"/>
</dbReference>
<protein>
    <submittedName>
        <fullName evidence="2">Uncharacterized protein</fullName>
    </submittedName>
</protein>
<proteinExistence type="predicted"/>
<dbReference type="AlphaFoldDB" id="A0A9P3LNA9"/>
<name>A0A9P3LNA9_9APHY</name>
<keyword evidence="3" id="KW-1185">Reference proteome</keyword>
<gene>
    <name evidence="2" type="ORF">PsYK624_166460</name>
</gene>
<evidence type="ECO:0000256" key="1">
    <source>
        <dbReference type="SAM" id="MobiDB-lite"/>
    </source>
</evidence>
<sequence length="267" mass="29083">MDASTSTSANVTFIAEPTHTRQAVAAAAPAVALARAVEPAAVPLSMSVDSLVALAKRRTLVLYFDGTSPGSRREYRYRKMPLAAQGRRYRRAGLLLPAPHRHVLPAGHIPVACSTGPSPDTSTRMCAAAIRSSRRNIAREIASASLTPPAGRTRRARSRTCSKRSSCCRRRTPRSSAWHTSCSGTATRTAGSSPWASRVHSAEACLSRSWACETPSRAWVSSGARCYRLRRRKRRPRCLDSALARRAPVHVPAEPEPPPDARRQTQR</sequence>
<feature type="region of interest" description="Disordered" evidence="1">
    <location>
        <begin position="245"/>
        <end position="267"/>
    </location>
</feature>
<evidence type="ECO:0000313" key="2">
    <source>
        <dbReference type="EMBL" id="GJF00360.1"/>
    </source>
</evidence>
<reference evidence="2 3" key="1">
    <citation type="submission" date="2021-08" db="EMBL/GenBank/DDBJ databases">
        <title>Draft Genome Sequence of Phanerochaete sordida strain YK-624.</title>
        <authorList>
            <person name="Mori T."/>
            <person name="Dohra H."/>
            <person name="Suzuki T."/>
            <person name="Kawagishi H."/>
            <person name="Hirai H."/>
        </authorList>
    </citation>
    <scope>NUCLEOTIDE SEQUENCE [LARGE SCALE GENOMIC DNA]</scope>
    <source>
        <strain evidence="2 3">YK-624</strain>
    </source>
</reference>
<comment type="caution">
    <text evidence="2">The sequence shown here is derived from an EMBL/GenBank/DDBJ whole genome shotgun (WGS) entry which is preliminary data.</text>
</comment>
<dbReference type="EMBL" id="BPQB01000147">
    <property type="protein sequence ID" value="GJF00360.1"/>
    <property type="molecule type" value="Genomic_DNA"/>
</dbReference>
<organism evidence="2 3">
    <name type="scientific">Phanerochaete sordida</name>
    <dbReference type="NCBI Taxonomy" id="48140"/>
    <lineage>
        <taxon>Eukaryota</taxon>
        <taxon>Fungi</taxon>
        <taxon>Dikarya</taxon>
        <taxon>Basidiomycota</taxon>
        <taxon>Agaricomycotina</taxon>
        <taxon>Agaricomycetes</taxon>
        <taxon>Polyporales</taxon>
        <taxon>Phanerochaetaceae</taxon>
        <taxon>Phanerochaete</taxon>
    </lineage>
</organism>
<evidence type="ECO:0000313" key="3">
    <source>
        <dbReference type="Proteomes" id="UP000703269"/>
    </source>
</evidence>